<name>A0A3T0D3P0_9FIRM</name>
<dbReference type="PANTHER" id="PTHR43401:SF2">
    <property type="entry name" value="L-THREONINE 3-DEHYDROGENASE"/>
    <property type="match status" value="1"/>
</dbReference>
<dbReference type="AlphaFoldDB" id="A0A3T0D3P0"/>
<dbReference type="GO" id="GO:0016491">
    <property type="term" value="F:oxidoreductase activity"/>
    <property type="evidence" value="ECO:0007669"/>
    <property type="project" value="UniProtKB-KW"/>
</dbReference>
<keyword evidence="2" id="KW-1133">Transmembrane helix</keyword>
<dbReference type="Pfam" id="PF00107">
    <property type="entry name" value="ADH_zinc_N"/>
    <property type="match status" value="1"/>
</dbReference>
<sequence length="405" mass="45089">MKAVVFDASVGKYIRTLVLGKISKKFFYNRLSCIQLKDIPEPKLPSENYVKIKTMYAGICGSDLNLIFLHDSPSTSPFASFPFVIGHENLGVIVEKGENVTEFEIGDRVIVDPVLDCDARELPRCPSCQEEEFSTCLNITEGKLKPGTIMGACNSTGGSWGEYFVAHKSQVIKVPNSVKDEEAILVDPLASALHPVMRNFPKDSDMVLVYGAGIIGLLVVWSLRKLGCKADITTIAKYKFQADLAMEFGANRVVRPSEDYLEELAKVCGAKIFKPMIGEKVLLGGFDKVFDCVGSKKTIRDGMWLTKQRGSYVLVGLASVVKDLDLTPIWFKELNVKGAYCYSTENVNEYRISTYQLALNLIQQFGIPYDKLITHYFNINDYQKAIEVASSKGSEKSIKVVFKFL</sequence>
<keyword evidence="2" id="KW-0472">Membrane</keyword>
<protein>
    <submittedName>
        <fullName evidence="5">Alcohol dehydrogenase</fullName>
    </submittedName>
</protein>
<dbReference type="Proteomes" id="UP000282930">
    <property type="component" value="Chromosome"/>
</dbReference>
<evidence type="ECO:0000259" key="4">
    <source>
        <dbReference type="Pfam" id="PF08240"/>
    </source>
</evidence>
<dbReference type="KEGG" id="ccha:ELD05_03110"/>
<dbReference type="RefSeq" id="WP_127351319.1">
    <property type="nucleotide sequence ID" value="NZ_CP034791.1"/>
</dbReference>
<evidence type="ECO:0000313" key="6">
    <source>
        <dbReference type="Proteomes" id="UP000282930"/>
    </source>
</evidence>
<feature type="domain" description="Alcohol dehydrogenase-like C-terminal" evidence="3">
    <location>
        <begin position="215"/>
        <end position="349"/>
    </location>
</feature>
<keyword evidence="2" id="KW-0812">Transmembrane</keyword>
<dbReference type="EMBL" id="CP034791">
    <property type="protein sequence ID" value="AZT89724.1"/>
    <property type="molecule type" value="Genomic_DNA"/>
</dbReference>
<feature type="domain" description="Alcohol dehydrogenase-like N-terminal" evidence="4">
    <location>
        <begin position="47"/>
        <end position="175"/>
    </location>
</feature>
<proteinExistence type="predicted"/>
<dbReference type="SUPFAM" id="SSF51735">
    <property type="entry name" value="NAD(P)-binding Rossmann-fold domains"/>
    <property type="match status" value="1"/>
</dbReference>
<feature type="transmembrane region" description="Helical" evidence="2">
    <location>
        <begin position="207"/>
        <end position="223"/>
    </location>
</feature>
<evidence type="ECO:0000256" key="1">
    <source>
        <dbReference type="ARBA" id="ARBA00023002"/>
    </source>
</evidence>
<dbReference type="InterPro" id="IPR036291">
    <property type="entry name" value="NAD(P)-bd_dom_sf"/>
</dbReference>
<keyword evidence="1" id="KW-0560">Oxidoreductase</keyword>
<dbReference type="InterPro" id="IPR013149">
    <property type="entry name" value="ADH-like_C"/>
</dbReference>
<keyword evidence="6" id="KW-1185">Reference proteome</keyword>
<dbReference type="InterPro" id="IPR013154">
    <property type="entry name" value="ADH-like_N"/>
</dbReference>
<dbReference type="SUPFAM" id="SSF50129">
    <property type="entry name" value="GroES-like"/>
    <property type="match status" value="1"/>
</dbReference>
<dbReference type="Gene3D" id="3.90.180.10">
    <property type="entry name" value="Medium-chain alcohol dehydrogenases, catalytic domain"/>
    <property type="match status" value="1"/>
</dbReference>
<reference evidence="5 6" key="1">
    <citation type="submission" date="2018-12" db="EMBL/GenBank/DDBJ databases">
        <title>Genome sequence from the cellulolytic species, Caldicellulosiruptor changbaiensis.</title>
        <authorList>
            <person name="Blumer-Schuette S.E."/>
            <person name="Mendoza C."/>
        </authorList>
    </citation>
    <scope>NUCLEOTIDE SEQUENCE [LARGE SCALE GENOMIC DNA]</scope>
    <source>
        <strain evidence="5 6">CBS-Z</strain>
    </source>
</reference>
<evidence type="ECO:0000313" key="5">
    <source>
        <dbReference type="EMBL" id="AZT89724.1"/>
    </source>
</evidence>
<dbReference type="InterPro" id="IPR011032">
    <property type="entry name" value="GroES-like_sf"/>
</dbReference>
<dbReference type="Pfam" id="PF08240">
    <property type="entry name" value="ADH_N"/>
    <property type="match status" value="1"/>
</dbReference>
<accession>A0A3T0D3P0</accession>
<dbReference type="PANTHER" id="PTHR43401">
    <property type="entry name" value="L-THREONINE 3-DEHYDROGENASE"/>
    <property type="match status" value="1"/>
</dbReference>
<organism evidence="5 6">
    <name type="scientific">Caldicellulosiruptor changbaiensis</name>
    <dbReference type="NCBI Taxonomy" id="1222016"/>
    <lineage>
        <taxon>Bacteria</taxon>
        <taxon>Bacillati</taxon>
        <taxon>Bacillota</taxon>
        <taxon>Bacillota incertae sedis</taxon>
        <taxon>Caldicellulosiruptorales</taxon>
        <taxon>Caldicellulosiruptoraceae</taxon>
        <taxon>Caldicellulosiruptor</taxon>
    </lineage>
</organism>
<gene>
    <name evidence="5" type="ORF">ELD05_03110</name>
</gene>
<evidence type="ECO:0000256" key="2">
    <source>
        <dbReference type="SAM" id="Phobius"/>
    </source>
</evidence>
<dbReference type="Gene3D" id="3.40.50.720">
    <property type="entry name" value="NAD(P)-binding Rossmann-like Domain"/>
    <property type="match status" value="1"/>
</dbReference>
<dbReference type="InterPro" id="IPR050129">
    <property type="entry name" value="Zn_alcohol_dh"/>
</dbReference>
<evidence type="ECO:0000259" key="3">
    <source>
        <dbReference type="Pfam" id="PF00107"/>
    </source>
</evidence>